<sequence>MLLRSAASTSGDTLLLSKHMAYSIIDVSQGSVILPLLTPVKPNSSWDILNSSSKTVVPRNASGTSNLAPSVVYTTKWPLPATGEHDVPHGPPVSSPDVDEESISLRIYSSRVKLAPTRWTVMVYMQWVGYVQCCGFGGDCDGR</sequence>
<evidence type="ECO:0000313" key="2">
    <source>
        <dbReference type="Proteomes" id="UP000015105"/>
    </source>
</evidence>
<reference evidence="2" key="2">
    <citation type="journal article" date="2017" name="Nat. Plants">
        <title>The Aegilops tauschii genome reveals multiple impacts of transposons.</title>
        <authorList>
            <person name="Zhao G."/>
            <person name="Zou C."/>
            <person name="Li K."/>
            <person name="Wang K."/>
            <person name="Li T."/>
            <person name="Gao L."/>
            <person name="Zhang X."/>
            <person name="Wang H."/>
            <person name="Yang Z."/>
            <person name="Liu X."/>
            <person name="Jiang W."/>
            <person name="Mao L."/>
            <person name="Kong X."/>
            <person name="Jiao Y."/>
            <person name="Jia J."/>
        </authorList>
    </citation>
    <scope>NUCLEOTIDE SEQUENCE [LARGE SCALE GENOMIC DNA]</scope>
    <source>
        <strain evidence="2">cv. AL8/78</strain>
    </source>
</reference>
<dbReference type="EnsemblPlants" id="AET5Gv20792000.5">
    <property type="protein sequence ID" value="AET5Gv20792000.5"/>
    <property type="gene ID" value="AET5Gv20792000"/>
</dbReference>
<name>A0A453LIX6_AEGTS</name>
<reference evidence="2" key="1">
    <citation type="journal article" date="2014" name="Science">
        <title>Ancient hybridizations among the ancestral genomes of bread wheat.</title>
        <authorList>
            <consortium name="International Wheat Genome Sequencing Consortium,"/>
            <person name="Marcussen T."/>
            <person name="Sandve S.R."/>
            <person name="Heier L."/>
            <person name="Spannagl M."/>
            <person name="Pfeifer M."/>
            <person name="Jakobsen K.S."/>
            <person name="Wulff B.B."/>
            <person name="Steuernagel B."/>
            <person name="Mayer K.F."/>
            <person name="Olsen O.A."/>
        </authorList>
    </citation>
    <scope>NUCLEOTIDE SEQUENCE [LARGE SCALE GENOMIC DNA]</scope>
    <source>
        <strain evidence="2">cv. AL8/78</strain>
    </source>
</reference>
<protein>
    <submittedName>
        <fullName evidence="1">Uncharacterized protein</fullName>
    </submittedName>
</protein>
<dbReference type="AlphaFoldDB" id="A0A453LIX6"/>
<reference evidence="1" key="4">
    <citation type="submission" date="2019-03" db="UniProtKB">
        <authorList>
            <consortium name="EnsemblPlants"/>
        </authorList>
    </citation>
    <scope>IDENTIFICATION</scope>
</reference>
<keyword evidence="2" id="KW-1185">Reference proteome</keyword>
<reference evidence="1" key="5">
    <citation type="journal article" date="2021" name="G3 (Bethesda)">
        <title>Aegilops tauschii genome assembly Aet v5.0 features greater sequence contiguity and improved annotation.</title>
        <authorList>
            <person name="Wang L."/>
            <person name="Zhu T."/>
            <person name="Rodriguez J.C."/>
            <person name="Deal K.R."/>
            <person name="Dubcovsky J."/>
            <person name="McGuire P.E."/>
            <person name="Lux T."/>
            <person name="Spannagl M."/>
            <person name="Mayer K.F.X."/>
            <person name="Baldrich P."/>
            <person name="Meyers B.C."/>
            <person name="Huo N."/>
            <person name="Gu Y.Q."/>
            <person name="Zhou H."/>
            <person name="Devos K.M."/>
            <person name="Bennetzen J.L."/>
            <person name="Unver T."/>
            <person name="Budak H."/>
            <person name="Gulick P.J."/>
            <person name="Galiba G."/>
            <person name="Kalapos B."/>
            <person name="Nelson D.R."/>
            <person name="Li P."/>
            <person name="You F.M."/>
            <person name="Luo M.C."/>
            <person name="Dvorak J."/>
        </authorList>
    </citation>
    <scope>NUCLEOTIDE SEQUENCE [LARGE SCALE GENOMIC DNA]</scope>
    <source>
        <strain evidence="1">cv. AL8/78</strain>
    </source>
</reference>
<dbReference type="Proteomes" id="UP000015105">
    <property type="component" value="Chromosome 5D"/>
</dbReference>
<accession>A0A453LIX6</accession>
<dbReference type="Gramene" id="AET5Gv20792000.5">
    <property type="protein sequence ID" value="AET5Gv20792000.5"/>
    <property type="gene ID" value="AET5Gv20792000"/>
</dbReference>
<reference evidence="1" key="3">
    <citation type="journal article" date="2017" name="Nature">
        <title>Genome sequence of the progenitor of the wheat D genome Aegilops tauschii.</title>
        <authorList>
            <person name="Luo M.C."/>
            <person name="Gu Y.Q."/>
            <person name="Puiu D."/>
            <person name="Wang H."/>
            <person name="Twardziok S.O."/>
            <person name="Deal K.R."/>
            <person name="Huo N."/>
            <person name="Zhu T."/>
            <person name="Wang L."/>
            <person name="Wang Y."/>
            <person name="McGuire P.E."/>
            <person name="Liu S."/>
            <person name="Long H."/>
            <person name="Ramasamy R.K."/>
            <person name="Rodriguez J.C."/>
            <person name="Van S.L."/>
            <person name="Yuan L."/>
            <person name="Wang Z."/>
            <person name="Xia Z."/>
            <person name="Xiao L."/>
            <person name="Anderson O.D."/>
            <person name="Ouyang S."/>
            <person name="Liang Y."/>
            <person name="Zimin A.V."/>
            <person name="Pertea G."/>
            <person name="Qi P."/>
            <person name="Bennetzen J.L."/>
            <person name="Dai X."/>
            <person name="Dawson M.W."/>
            <person name="Muller H.G."/>
            <person name="Kugler K."/>
            <person name="Rivarola-Duarte L."/>
            <person name="Spannagl M."/>
            <person name="Mayer K.F.X."/>
            <person name="Lu F.H."/>
            <person name="Bevan M.W."/>
            <person name="Leroy P."/>
            <person name="Li P."/>
            <person name="You F.M."/>
            <person name="Sun Q."/>
            <person name="Liu Z."/>
            <person name="Lyons E."/>
            <person name="Wicker T."/>
            <person name="Salzberg S.L."/>
            <person name="Devos K.M."/>
            <person name="Dvorak J."/>
        </authorList>
    </citation>
    <scope>NUCLEOTIDE SEQUENCE [LARGE SCALE GENOMIC DNA]</scope>
    <source>
        <strain evidence="1">cv. AL8/78</strain>
    </source>
</reference>
<evidence type="ECO:0000313" key="1">
    <source>
        <dbReference type="EnsemblPlants" id="AET5Gv20792000.5"/>
    </source>
</evidence>
<proteinExistence type="predicted"/>
<organism evidence="1 2">
    <name type="scientific">Aegilops tauschii subsp. strangulata</name>
    <name type="common">Goatgrass</name>
    <dbReference type="NCBI Taxonomy" id="200361"/>
    <lineage>
        <taxon>Eukaryota</taxon>
        <taxon>Viridiplantae</taxon>
        <taxon>Streptophyta</taxon>
        <taxon>Embryophyta</taxon>
        <taxon>Tracheophyta</taxon>
        <taxon>Spermatophyta</taxon>
        <taxon>Magnoliopsida</taxon>
        <taxon>Liliopsida</taxon>
        <taxon>Poales</taxon>
        <taxon>Poaceae</taxon>
        <taxon>BOP clade</taxon>
        <taxon>Pooideae</taxon>
        <taxon>Triticodae</taxon>
        <taxon>Triticeae</taxon>
        <taxon>Triticinae</taxon>
        <taxon>Aegilops</taxon>
    </lineage>
</organism>